<evidence type="ECO:0000259" key="19">
    <source>
        <dbReference type="PROSITE" id="PS50011"/>
    </source>
</evidence>
<evidence type="ECO:0000313" key="21">
    <source>
        <dbReference type="Proteomes" id="UP000835052"/>
    </source>
</evidence>
<dbReference type="PRINTS" id="PR00109">
    <property type="entry name" value="TYRKINASE"/>
</dbReference>
<dbReference type="EC" id="2.7.10.2" evidence="16"/>
<evidence type="ECO:0000256" key="15">
    <source>
        <dbReference type="PROSITE-ProRule" id="PRU10141"/>
    </source>
</evidence>
<keyword evidence="4" id="KW-0963">Cytoplasm</keyword>
<feature type="binding site" evidence="15">
    <location>
        <position position="204"/>
    </location>
    <ligand>
        <name>ATP</name>
        <dbReference type="ChEBI" id="CHEBI:30616"/>
    </ligand>
</feature>
<keyword evidence="11 16" id="KW-0829">Tyrosine-protein kinase</keyword>
<keyword evidence="8 15" id="KW-0067">ATP-binding</keyword>
<comment type="caution">
    <text evidence="20">The sequence shown here is derived from an EMBL/GenBank/DDBJ whole genome shotgun (WGS) entry which is preliminary data.</text>
</comment>
<evidence type="ECO:0000256" key="7">
    <source>
        <dbReference type="ARBA" id="ARBA00022777"/>
    </source>
</evidence>
<dbReference type="InterPro" id="IPR000719">
    <property type="entry name" value="Prot_kinase_dom"/>
</dbReference>
<feature type="domain" description="SH2" evidence="18">
    <location>
        <begin position="35"/>
        <end position="160"/>
    </location>
</feature>
<dbReference type="Gene3D" id="3.30.200.20">
    <property type="entry name" value="Phosphorylase Kinase, domain 1"/>
    <property type="match status" value="1"/>
</dbReference>
<comment type="similarity">
    <text evidence="13">Belongs to the protein kinase superfamily. Tyr protein kinase family. Fes/fps subfamily.</text>
</comment>
<keyword evidence="21" id="KW-1185">Reference proteome</keyword>
<dbReference type="SMART" id="SM00219">
    <property type="entry name" value="TyrKc"/>
    <property type="match status" value="1"/>
</dbReference>
<dbReference type="GO" id="GO:0005737">
    <property type="term" value="C:cytoplasm"/>
    <property type="evidence" value="ECO:0007669"/>
    <property type="project" value="UniProtKB-SubCell"/>
</dbReference>
<evidence type="ECO:0000256" key="1">
    <source>
        <dbReference type="ARBA" id="ARBA00004202"/>
    </source>
</evidence>
<sequence length="485" mass="54505">MKKEDPEKSLSIMHRLPAAEEPFGELEKRLREFYFYHGFLPREDLKYVLKVSGDYLLRVSEIDEANGKIRREVILSLVPVDNKENKDKDGKSEGKIEVNGKMNSSARTKQIYRNVIVKRHGLHFYVEKTRSFETIGELIDYYKANMGHVNSISFLLKCPIPLQSWEFLHNEVTLGNILGAGAFGEVHAGKLKTSAGSVYDVAVKVTKGAAVLNKQKIKEMMNEARFMRNFTHKNVVRMHGVAVNEQPIYILLELVKGGSLSSYLIKNKGNVTVQEKIKMCSGAAQGLEYLHANGCIHRDIAARNLLYASNDKLAKISDFGLSRSGPHYKPKSACKVAIKWLAPETIVTLSFTYSTDVYSYGVMIYEVFTDGAEPWEGLSNSDVKVNVCTGRFLKLPESSPESVKNVVKKIFVKENRIAMPEVVKLIEAASLEAQQKLETLQKTEPLPKARTPPAGRPMRKSPPCVSVYCTDIVTPKVERKKKSLF</sequence>
<dbReference type="PROSITE" id="PS50011">
    <property type="entry name" value="PROTEIN_KINASE_DOM"/>
    <property type="match status" value="1"/>
</dbReference>
<evidence type="ECO:0000256" key="3">
    <source>
        <dbReference type="ARBA" id="ARBA00022475"/>
    </source>
</evidence>
<evidence type="ECO:0000256" key="13">
    <source>
        <dbReference type="ARBA" id="ARBA00061333"/>
    </source>
</evidence>
<dbReference type="InterPro" id="IPR011009">
    <property type="entry name" value="Kinase-like_dom_sf"/>
</dbReference>
<proteinExistence type="inferred from homology"/>
<gene>
    <name evidence="20" type="ORF">CAUJ_LOCUS11426</name>
</gene>
<dbReference type="InterPro" id="IPR008266">
    <property type="entry name" value="Tyr_kinase_AS"/>
</dbReference>
<keyword evidence="5 16" id="KW-0808">Transferase</keyword>
<evidence type="ECO:0000259" key="18">
    <source>
        <dbReference type="PROSITE" id="PS50001"/>
    </source>
</evidence>
<dbReference type="InterPro" id="IPR020635">
    <property type="entry name" value="Tyr_kinase_cat_dom"/>
</dbReference>
<evidence type="ECO:0000256" key="14">
    <source>
        <dbReference type="PROSITE-ProRule" id="PRU00191"/>
    </source>
</evidence>
<dbReference type="PROSITE" id="PS00107">
    <property type="entry name" value="PROTEIN_KINASE_ATP"/>
    <property type="match status" value="1"/>
</dbReference>
<keyword evidence="10" id="KW-0472">Membrane</keyword>
<evidence type="ECO:0000256" key="5">
    <source>
        <dbReference type="ARBA" id="ARBA00022679"/>
    </source>
</evidence>
<evidence type="ECO:0000256" key="17">
    <source>
        <dbReference type="SAM" id="MobiDB-lite"/>
    </source>
</evidence>
<dbReference type="InterPro" id="IPR050198">
    <property type="entry name" value="Non-receptor_tyrosine_kinases"/>
</dbReference>
<keyword evidence="7 16" id="KW-0418">Kinase</keyword>
<keyword evidence="6 15" id="KW-0547">Nucleotide-binding</keyword>
<evidence type="ECO:0000256" key="6">
    <source>
        <dbReference type="ARBA" id="ARBA00022741"/>
    </source>
</evidence>
<evidence type="ECO:0000256" key="11">
    <source>
        <dbReference type="ARBA" id="ARBA00023137"/>
    </source>
</evidence>
<dbReference type="InterPro" id="IPR017441">
    <property type="entry name" value="Protein_kinase_ATP_BS"/>
</dbReference>
<dbReference type="InterPro" id="IPR036860">
    <property type="entry name" value="SH2_dom_sf"/>
</dbReference>
<reference evidence="20" key="1">
    <citation type="submission" date="2020-10" db="EMBL/GenBank/DDBJ databases">
        <authorList>
            <person name="Kikuchi T."/>
        </authorList>
    </citation>
    <scope>NUCLEOTIDE SEQUENCE</scope>
    <source>
        <strain evidence="20">NKZ352</strain>
    </source>
</reference>
<dbReference type="CDD" id="cd00192">
    <property type="entry name" value="PTKc"/>
    <property type="match status" value="1"/>
</dbReference>
<dbReference type="PANTHER" id="PTHR24418">
    <property type="entry name" value="TYROSINE-PROTEIN KINASE"/>
    <property type="match status" value="1"/>
</dbReference>
<keyword evidence="9 14" id="KW-0727">SH2 domain</keyword>
<dbReference type="GO" id="GO:0004715">
    <property type="term" value="F:non-membrane spanning protein tyrosine kinase activity"/>
    <property type="evidence" value="ECO:0007669"/>
    <property type="project" value="UniProtKB-EC"/>
</dbReference>
<organism evidence="20 21">
    <name type="scientific">Caenorhabditis auriculariae</name>
    <dbReference type="NCBI Taxonomy" id="2777116"/>
    <lineage>
        <taxon>Eukaryota</taxon>
        <taxon>Metazoa</taxon>
        <taxon>Ecdysozoa</taxon>
        <taxon>Nematoda</taxon>
        <taxon>Chromadorea</taxon>
        <taxon>Rhabditida</taxon>
        <taxon>Rhabditina</taxon>
        <taxon>Rhabditomorpha</taxon>
        <taxon>Rhabditoidea</taxon>
        <taxon>Rhabditidae</taxon>
        <taxon>Peloderinae</taxon>
        <taxon>Caenorhabditis</taxon>
    </lineage>
</organism>
<dbReference type="Gene3D" id="1.10.510.10">
    <property type="entry name" value="Transferase(Phosphotransferase) domain 1"/>
    <property type="match status" value="1"/>
</dbReference>
<dbReference type="InterPro" id="IPR000980">
    <property type="entry name" value="SH2"/>
</dbReference>
<dbReference type="OrthoDB" id="4062651at2759"/>
<dbReference type="GO" id="GO:0005886">
    <property type="term" value="C:plasma membrane"/>
    <property type="evidence" value="ECO:0007669"/>
    <property type="project" value="UniProtKB-SubCell"/>
</dbReference>
<dbReference type="Gene3D" id="3.30.505.10">
    <property type="entry name" value="SH2 domain"/>
    <property type="match status" value="1"/>
</dbReference>
<evidence type="ECO:0000256" key="4">
    <source>
        <dbReference type="ARBA" id="ARBA00022490"/>
    </source>
</evidence>
<dbReference type="PROSITE" id="PS00109">
    <property type="entry name" value="PROTEIN_KINASE_TYR"/>
    <property type="match status" value="1"/>
</dbReference>
<comment type="subcellular location">
    <subcellularLocation>
        <location evidence="1">Cell membrane</location>
        <topology evidence="1">Peripheral membrane protein</topology>
    </subcellularLocation>
    <subcellularLocation>
        <location evidence="2">Cytoplasm</location>
    </subcellularLocation>
</comment>
<name>A0A8S1HKJ4_9PELO</name>
<dbReference type="GO" id="GO:0005524">
    <property type="term" value="F:ATP binding"/>
    <property type="evidence" value="ECO:0007669"/>
    <property type="project" value="UniProtKB-UniRule"/>
</dbReference>
<dbReference type="SMART" id="SM00252">
    <property type="entry name" value="SH2"/>
    <property type="match status" value="1"/>
</dbReference>
<dbReference type="SUPFAM" id="SSF56112">
    <property type="entry name" value="Protein kinase-like (PK-like)"/>
    <property type="match status" value="1"/>
</dbReference>
<evidence type="ECO:0000256" key="2">
    <source>
        <dbReference type="ARBA" id="ARBA00004496"/>
    </source>
</evidence>
<feature type="domain" description="Protein kinase" evidence="19">
    <location>
        <begin position="172"/>
        <end position="431"/>
    </location>
</feature>
<dbReference type="EMBL" id="CAJGYM010000056">
    <property type="protein sequence ID" value="CAD6195507.1"/>
    <property type="molecule type" value="Genomic_DNA"/>
</dbReference>
<comment type="catalytic activity">
    <reaction evidence="12 16">
        <text>L-tyrosyl-[protein] + ATP = O-phospho-L-tyrosyl-[protein] + ADP + H(+)</text>
        <dbReference type="Rhea" id="RHEA:10596"/>
        <dbReference type="Rhea" id="RHEA-COMP:10136"/>
        <dbReference type="Rhea" id="RHEA-COMP:20101"/>
        <dbReference type="ChEBI" id="CHEBI:15378"/>
        <dbReference type="ChEBI" id="CHEBI:30616"/>
        <dbReference type="ChEBI" id="CHEBI:46858"/>
        <dbReference type="ChEBI" id="CHEBI:61978"/>
        <dbReference type="ChEBI" id="CHEBI:456216"/>
        <dbReference type="EC" id="2.7.10.2"/>
    </reaction>
</comment>
<dbReference type="FunFam" id="3.30.200.20:FF:000194">
    <property type="entry name" value="protein-tyrosine kinase 2-beta isoform X1"/>
    <property type="match status" value="1"/>
</dbReference>
<evidence type="ECO:0000256" key="10">
    <source>
        <dbReference type="ARBA" id="ARBA00023136"/>
    </source>
</evidence>
<evidence type="ECO:0000256" key="16">
    <source>
        <dbReference type="RuleBase" id="RU362096"/>
    </source>
</evidence>
<dbReference type="InterPro" id="IPR001245">
    <property type="entry name" value="Ser-Thr/Tyr_kinase_cat_dom"/>
</dbReference>
<evidence type="ECO:0000256" key="8">
    <source>
        <dbReference type="ARBA" id="ARBA00022840"/>
    </source>
</evidence>
<evidence type="ECO:0000256" key="12">
    <source>
        <dbReference type="ARBA" id="ARBA00051245"/>
    </source>
</evidence>
<protein>
    <recommendedName>
        <fullName evidence="16">Tyrosine-protein kinase</fullName>
        <ecNumber evidence="16">2.7.10.2</ecNumber>
    </recommendedName>
</protein>
<dbReference type="SUPFAM" id="SSF55550">
    <property type="entry name" value="SH2 domain"/>
    <property type="match status" value="1"/>
</dbReference>
<feature type="region of interest" description="Disordered" evidence="17">
    <location>
        <begin position="440"/>
        <end position="462"/>
    </location>
</feature>
<accession>A0A8S1HKJ4</accession>
<dbReference type="AlphaFoldDB" id="A0A8S1HKJ4"/>
<dbReference type="PROSITE" id="PS50001">
    <property type="entry name" value="SH2"/>
    <property type="match status" value="1"/>
</dbReference>
<keyword evidence="3" id="KW-1003">Cell membrane</keyword>
<evidence type="ECO:0000256" key="9">
    <source>
        <dbReference type="ARBA" id="ARBA00022999"/>
    </source>
</evidence>
<dbReference type="Pfam" id="PF07714">
    <property type="entry name" value="PK_Tyr_Ser-Thr"/>
    <property type="match status" value="1"/>
</dbReference>
<dbReference type="Proteomes" id="UP000835052">
    <property type="component" value="Unassembled WGS sequence"/>
</dbReference>
<evidence type="ECO:0000313" key="20">
    <source>
        <dbReference type="EMBL" id="CAD6195507.1"/>
    </source>
</evidence>